<feature type="domain" description="NADH:quinone oxidoreductase/Mrp antiporter transmembrane" evidence="19">
    <location>
        <begin position="25"/>
        <end position="286"/>
    </location>
</feature>
<evidence type="ECO:0000256" key="4">
    <source>
        <dbReference type="ARBA" id="ARBA00012944"/>
    </source>
</evidence>
<dbReference type="InterPro" id="IPR001750">
    <property type="entry name" value="ND/Mrp_TM"/>
</dbReference>
<comment type="subcellular location">
    <subcellularLocation>
        <location evidence="2 18">Mitochondrion inner membrane</location>
        <topology evidence="2 18">Multi-pass membrane protein</topology>
    </subcellularLocation>
</comment>
<protein>
    <recommendedName>
        <fullName evidence="5 18">NADH-ubiquinone oxidoreductase chain 2</fullName>
        <ecNumber evidence="4 18">7.1.1.2</ecNumber>
    </recommendedName>
</protein>
<evidence type="ECO:0000256" key="13">
    <source>
        <dbReference type="ARBA" id="ARBA00023027"/>
    </source>
</evidence>
<dbReference type="GO" id="GO:0005743">
    <property type="term" value="C:mitochondrial inner membrane"/>
    <property type="evidence" value="ECO:0007669"/>
    <property type="project" value="UniProtKB-SubCell"/>
</dbReference>
<gene>
    <name evidence="20" type="primary">ND2</name>
</gene>
<dbReference type="CTD" id="4536"/>
<evidence type="ECO:0000256" key="10">
    <source>
        <dbReference type="ARBA" id="ARBA00022967"/>
    </source>
</evidence>
<dbReference type="PANTHER" id="PTHR46552">
    <property type="entry name" value="NADH-UBIQUINONE OXIDOREDUCTASE CHAIN 2"/>
    <property type="match status" value="1"/>
</dbReference>
<dbReference type="InterPro" id="IPR050175">
    <property type="entry name" value="Complex_I_Subunit_2"/>
</dbReference>
<feature type="transmembrane region" description="Helical" evidence="18">
    <location>
        <begin position="318"/>
        <end position="336"/>
    </location>
</feature>
<comment type="function">
    <text evidence="18">Core subunit of the mitochondrial membrane respiratory chain NADH dehydrogenase (Complex I) which catalyzes electron transfer from NADH through the respiratory chain, using ubiquinone as an electron acceptor. Essential for the catalytic activity and assembly of complex I.</text>
</comment>
<dbReference type="GO" id="GO:0006120">
    <property type="term" value="P:mitochondrial electron transport, NADH to ubiquinone"/>
    <property type="evidence" value="ECO:0007669"/>
    <property type="project" value="InterPro"/>
</dbReference>
<keyword evidence="16 18" id="KW-0472">Membrane</keyword>
<proteinExistence type="inferred from homology"/>
<dbReference type="PANTHER" id="PTHR46552:SF1">
    <property type="entry name" value="NADH-UBIQUINONE OXIDOREDUCTASE CHAIN 2"/>
    <property type="match status" value="1"/>
</dbReference>
<evidence type="ECO:0000256" key="1">
    <source>
        <dbReference type="ARBA" id="ARBA00003257"/>
    </source>
</evidence>
<feature type="transmembrane region" description="Helical" evidence="18">
    <location>
        <begin position="271"/>
        <end position="294"/>
    </location>
</feature>
<keyword evidence="11 18" id="KW-0249">Electron transport</keyword>
<evidence type="ECO:0000256" key="3">
    <source>
        <dbReference type="ARBA" id="ARBA00007012"/>
    </source>
</evidence>
<dbReference type="EC" id="7.1.1.2" evidence="4 18"/>
<feature type="transmembrane region" description="Helical" evidence="18">
    <location>
        <begin position="85"/>
        <end position="110"/>
    </location>
</feature>
<evidence type="ECO:0000256" key="15">
    <source>
        <dbReference type="ARBA" id="ARBA00023128"/>
    </source>
</evidence>
<keyword evidence="14 18" id="KW-0830">Ubiquinone</keyword>
<evidence type="ECO:0000256" key="14">
    <source>
        <dbReference type="ARBA" id="ARBA00023075"/>
    </source>
</evidence>
<dbReference type="PRINTS" id="PR01436">
    <property type="entry name" value="NADHDHGNASE2"/>
</dbReference>
<keyword evidence="7 18" id="KW-0679">Respiratory chain</keyword>
<keyword evidence="12 18" id="KW-1133">Transmembrane helix</keyword>
<feature type="transmembrane region" description="Helical" evidence="18">
    <location>
        <begin position="29"/>
        <end position="48"/>
    </location>
</feature>
<reference evidence="20" key="1">
    <citation type="submission" date="2020-08" db="EMBL/GenBank/DDBJ databases">
        <title>Complete mitochondrial genome of a predominant parasitoid, Necremnus tutae (Hymenoptera: Eulophidae) of the south American tomato leafminer Tuta absoluta (Lepidoptera: Gelechiidae).</title>
        <authorList>
            <person name="Tian X."/>
            <person name="Zhang Y."/>
        </authorList>
    </citation>
    <scope>NUCLEOTIDE SEQUENCE</scope>
</reference>
<dbReference type="GO" id="GO:0008137">
    <property type="term" value="F:NADH dehydrogenase (ubiquinone) activity"/>
    <property type="evidence" value="ECO:0007669"/>
    <property type="project" value="UniProtKB-EC"/>
</dbReference>
<evidence type="ECO:0000313" key="20">
    <source>
        <dbReference type="EMBL" id="QOV03012.1"/>
    </source>
</evidence>
<geneLocation type="mitochondrion" evidence="20"/>
<keyword evidence="15 18" id="KW-0496">Mitochondrion</keyword>
<evidence type="ECO:0000256" key="6">
    <source>
        <dbReference type="ARBA" id="ARBA00022448"/>
    </source>
</evidence>
<feature type="transmembrane region" description="Helical" evidence="18">
    <location>
        <begin position="146"/>
        <end position="167"/>
    </location>
</feature>
<dbReference type="Pfam" id="PF00361">
    <property type="entry name" value="Proton_antipo_M"/>
    <property type="match status" value="1"/>
</dbReference>
<evidence type="ECO:0000256" key="7">
    <source>
        <dbReference type="ARBA" id="ARBA00022660"/>
    </source>
</evidence>
<feature type="transmembrane region" description="Helical" evidence="18">
    <location>
        <begin position="174"/>
        <end position="193"/>
    </location>
</feature>
<feature type="transmembrane region" description="Helical" evidence="18">
    <location>
        <begin position="237"/>
        <end position="259"/>
    </location>
</feature>
<name>A0A7U3NI83_9HYME</name>
<evidence type="ECO:0000256" key="2">
    <source>
        <dbReference type="ARBA" id="ARBA00004448"/>
    </source>
</evidence>
<organism evidence="20">
    <name type="scientific">Necremnus tutae</name>
    <dbReference type="NCBI Taxonomy" id="1615824"/>
    <lineage>
        <taxon>Eukaryota</taxon>
        <taxon>Metazoa</taxon>
        <taxon>Ecdysozoa</taxon>
        <taxon>Arthropoda</taxon>
        <taxon>Hexapoda</taxon>
        <taxon>Insecta</taxon>
        <taxon>Pterygota</taxon>
        <taxon>Neoptera</taxon>
        <taxon>Endopterygota</taxon>
        <taxon>Hymenoptera</taxon>
        <taxon>Apocrita</taxon>
        <taxon>Proctotrupomorpha</taxon>
        <taxon>Chalcidoidea</taxon>
        <taxon>Eulophidae</taxon>
        <taxon>Eulophinae</taxon>
        <taxon>Necremnus</taxon>
    </lineage>
</organism>
<feature type="transmembrane region" description="Helical" evidence="18">
    <location>
        <begin position="60"/>
        <end position="79"/>
    </location>
</feature>
<sequence length="339" mass="41432">MFMNYFCYILFFPMLFISSLMIFLSNSYFSMWMIMEINLISFISMMIFDKLIKYNNLMNYFIIQSFNSYLFLLSSLFLNNNNNSILNFFIMMMNFSMMMKISIFPFHIWYIKIMKNMNWMNIFLLSSFQKIIPLYCLNYIYNLLNILLKINSLMILLSSLMCAIIGINQIFLKLMMSYSSMIQMSWIMIIMFINEKSAILYYLIYMMINFSLMMMFYKFNMNKVSDFHIMKFYNKFLYLMMMLMMMSLAGTPPLLGFLMKWVSVEMINIHIPMFMLMMMIFNSLISMFFYYRIIMNSMLKYYMMMKIKFKMLNINNKINKNVIIMNFMTLFFLMIYEIF</sequence>
<dbReference type="InterPro" id="IPR003917">
    <property type="entry name" value="NADH_UbQ_OxRdtase_chain2"/>
</dbReference>
<keyword evidence="10 18" id="KW-1278">Translocase</keyword>
<dbReference type="GeneID" id="63376713"/>
<evidence type="ECO:0000259" key="19">
    <source>
        <dbReference type="Pfam" id="PF00361"/>
    </source>
</evidence>
<evidence type="ECO:0000256" key="9">
    <source>
        <dbReference type="ARBA" id="ARBA00022792"/>
    </source>
</evidence>
<dbReference type="EMBL" id="MT916846">
    <property type="protein sequence ID" value="QOV03012.1"/>
    <property type="molecule type" value="Genomic_DNA"/>
</dbReference>
<keyword evidence="6" id="KW-0813">Transport</keyword>
<evidence type="ECO:0000256" key="12">
    <source>
        <dbReference type="ARBA" id="ARBA00022989"/>
    </source>
</evidence>
<keyword evidence="8 18" id="KW-0812">Transmembrane</keyword>
<evidence type="ECO:0000256" key="18">
    <source>
        <dbReference type="RuleBase" id="RU003403"/>
    </source>
</evidence>
<feature type="transmembrane region" description="Helical" evidence="18">
    <location>
        <begin position="5"/>
        <end position="23"/>
    </location>
</feature>
<accession>A0A7U3NI83</accession>
<keyword evidence="9 18" id="KW-0999">Mitochondrion inner membrane</keyword>
<evidence type="ECO:0000256" key="5">
    <source>
        <dbReference type="ARBA" id="ARBA00021008"/>
    </source>
</evidence>
<evidence type="ECO:0000256" key="17">
    <source>
        <dbReference type="ARBA" id="ARBA00049551"/>
    </source>
</evidence>
<keyword evidence="13 18" id="KW-0520">NAD</keyword>
<dbReference type="AlphaFoldDB" id="A0A7U3NI83"/>
<evidence type="ECO:0000256" key="11">
    <source>
        <dbReference type="ARBA" id="ARBA00022982"/>
    </source>
</evidence>
<evidence type="ECO:0000256" key="16">
    <source>
        <dbReference type="ARBA" id="ARBA00023136"/>
    </source>
</evidence>
<comment type="catalytic activity">
    <reaction evidence="17 18">
        <text>a ubiquinone + NADH + 5 H(+)(in) = a ubiquinol + NAD(+) + 4 H(+)(out)</text>
        <dbReference type="Rhea" id="RHEA:29091"/>
        <dbReference type="Rhea" id="RHEA-COMP:9565"/>
        <dbReference type="Rhea" id="RHEA-COMP:9566"/>
        <dbReference type="ChEBI" id="CHEBI:15378"/>
        <dbReference type="ChEBI" id="CHEBI:16389"/>
        <dbReference type="ChEBI" id="CHEBI:17976"/>
        <dbReference type="ChEBI" id="CHEBI:57540"/>
        <dbReference type="ChEBI" id="CHEBI:57945"/>
        <dbReference type="EC" id="7.1.1.2"/>
    </reaction>
</comment>
<evidence type="ECO:0000256" key="8">
    <source>
        <dbReference type="ARBA" id="ARBA00022692"/>
    </source>
</evidence>
<comment type="similarity">
    <text evidence="3 18">Belongs to the complex I subunit 2 family.</text>
</comment>
<dbReference type="RefSeq" id="YP_010031617.1">
    <property type="nucleotide sequence ID" value="NC_053857.1"/>
</dbReference>
<comment type="function">
    <text evidence="1">Core subunit of the mitochondrial membrane respiratory chain NADH dehydrogenase (Complex I) that is believed to belong to the minimal assembly required for catalysis. Complex I functions in the transfer of electrons from NADH to the respiratory chain. The immediate electron acceptor for the enzyme is believed to be ubiquinone.</text>
</comment>